<dbReference type="AlphaFoldDB" id="A0AA94WQB6"/>
<dbReference type="InterPro" id="IPR052934">
    <property type="entry name" value="Methyl-DNA_Rec/Restrict_Enz"/>
</dbReference>
<dbReference type="Pfam" id="PF01878">
    <property type="entry name" value="EVE"/>
    <property type="match status" value="1"/>
</dbReference>
<evidence type="ECO:0000313" key="2">
    <source>
        <dbReference type="EMBL" id="TYS58536.1"/>
    </source>
</evidence>
<dbReference type="InterPro" id="IPR027417">
    <property type="entry name" value="P-loop_NTPase"/>
</dbReference>
<dbReference type="SMART" id="SM00382">
    <property type="entry name" value="AAA"/>
    <property type="match status" value="1"/>
</dbReference>
<dbReference type="Gene3D" id="3.10.590.10">
    <property type="entry name" value="ph1033 like domains"/>
    <property type="match status" value="1"/>
</dbReference>
<sequence length="830" mass="97313">MSFWIFQGNPQRFTIDNEKYPHLHDINEYVRKGNVIDWSIRQKHFSNDIKVGDKVFIWRSDGEEKNSGGIIALTEVVTEPYVVEENYPSVELRVLDCRLTEEEGMLLRHKLKEVPETSQLLIIRAPQMTNYKLTDEEFGYLDRFWSNPIKLEEKINMDLVESYLQYYKHEADGFLTEVEYITNAYNYFQQYKDPEFIMNMEWEDFQKIGAHVNSYRMAIARSRAFGYMNAPIEKYRNSFHYLVHGEDPLESRMDKFLQHENYKLFGISVNALSEIIGNIFPEEYCFYNQRDRVAVENVLGLDPGYIRGDTFARKFMKFQNVLKTNQLSNKYKTIVGRFTDLPVNYEVDQFLSFVFEKSKVKVEDEEEFAAPRYWLMSAGENNKFWDNYISKGNISIGWNKLGDLRKYKNKREITEKLRELYNTEHTPTNDALANEQFVREMKEGDIVLIKRGVSKIIAMGEITSDYHYDPENGYQQSVREVEWKKQGEWDVSDLPVNMKTLTDITEYEEFVETILKRINGKKPGEYGVTPTGESTVNEEPEVKPYTVEDITKDVFMDLEKIEDAIESLDYKKNIILQGPPGVGKTFVAKRLAYLHMQKKQPDNIEMVQFHQSYSYEEFIRGFKPNEEGHFKLQDGLFYAFCKKAKEKPEENFYFIIDEINRGNLSKIFGEVMMLIEADKRGSNYAIKLAYSKGEETFYIPENVYVIATMNTADRSLALVDYALRRRFAFIDIVPGFTTPAFTEFLKTKGVSQGFIEKIISFMQEVNDEIAGDVVNLGKGFEIGHSYFSPDGKITDEQAWYERVVRLEIKPLLAEYWFDQEDKVDDLIRKS</sequence>
<name>A0AA94WQB6_9BACI</name>
<dbReference type="Gene3D" id="3.40.50.300">
    <property type="entry name" value="P-loop containing nucleotide triphosphate hydrolases"/>
    <property type="match status" value="1"/>
</dbReference>
<dbReference type="PANTHER" id="PTHR37291:SF1">
    <property type="entry name" value="TYPE IV METHYL-DIRECTED RESTRICTION ENZYME ECOKMCRB SUBUNIT"/>
    <property type="match status" value="1"/>
</dbReference>
<dbReference type="Pfam" id="PF07728">
    <property type="entry name" value="AAA_5"/>
    <property type="match status" value="1"/>
</dbReference>
<dbReference type="GO" id="GO:0016887">
    <property type="term" value="F:ATP hydrolysis activity"/>
    <property type="evidence" value="ECO:0007669"/>
    <property type="project" value="InterPro"/>
</dbReference>
<evidence type="ECO:0000313" key="3">
    <source>
        <dbReference type="Proteomes" id="UP000323393"/>
    </source>
</evidence>
<protein>
    <submittedName>
        <fullName evidence="2">EVE domain-containing protein</fullName>
    </submittedName>
</protein>
<dbReference type="SUPFAM" id="SSF88697">
    <property type="entry name" value="PUA domain-like"/>
    <property type="match status" value="2"/>
</dbReference>
<dbReference type="PANTHER" id="PTHR37291">
    <property type="entry name" value="5-METHYLCYTOSINE-SPECIFIC RESTRICTION ENZYME B"/>
    <property type="match status" value="1"/>
</dbReference>
<feature type="domain" description="AAA+ ATPase" evidence="1">
    <location>
        <begin position="570"/>
        <end position="733"/>
    </location>
</feature>
<dbReference type="RefSeq" id="WP_148966050.1">
    <property type="nucleotide sequence ID" value="NZ_VTEU01000004.1"/>
</dbReference>
<comment type="caution">
    <text evidence="2">The sequence shown here is derived from an EMBL/GenBank/DDBJ whole genome shotgun (WGS) entry which is preliminary data.</text>
</comment>
<dbReference type="Proteomes" id="UP000323393">
    <property type="component" value="Unassembled WGS sequence"/>
</dbReference>
<dbReference type="EMBL" id="VTEU01000004">
    <property type="protein sequence ID" value="TYS58536.1"/>
    <property type="molecule type" value="Genomic_DNA"/>
</dbReference>
<accession>A0AA94WQB6</accession>
<evidence type="ECO:0000259" key="1">
    <source>
        <dbReference type="SMART" id="SM00382"/>
    </source>
</evidence>
<dbReference type="GO" id="GO:0005524">
    <property type="term" value="F:ATP binding"/>
    <property type="evidence" value="ECO:0007669"/>
    <property type="project" value="InterPro"/>
</dbReference>
<dbReference type="InterPro" id="IPR003593">
    <property type="entry name" value="AAA+_ATPase"/>
</dbReference>
<dbReference type="InterPro" id="IPR011704">
    <property type="entry name" value="ATPase_dyneun-rel_AAA"/>
</dbReference>
<dbReference type="CDD" id="cd00009">
    <property type="entry name" value="AAA"/>
    <property type="match status" value="1"/>
</dbReference>
<dbReference type="SUPFAM" id="SSF52540">
    <property type="entry name" value="P-loop containing nucleoside triphosphate hydrolases"/>
    <property type="match status" value="1"/>
</dbReference>
<dbReference type="InterPro" id="IPR015947">
    <property type="entry name" value="PUA-like_sf"/>
</dbReference>
<organism evidence="2 3">
    <name type="scientific">Sutcliffiella horikoshii</name>
    <dbReference type="NCBI Taxonomy" id="79883"/>
    <lineage>
        <taxon>Bacteria</taxon>
        <taxon>Bacillati</taxon>
        <taxon>Bacillota</taxon>
        <taxon>Bacilli</taxon>
        <taxon>Bacillales</taxon>
        <taxon>Bacillaceae</taxon>
        <taxon>Sutcliffiella</taxon>
    </lineage>
</organism>
<proteinExistence type="predicted"/>
<gene>
    <name evidence="2" type="ORF">FZC74_12075</name>
</gene>
<dbReference type="InterPro" id="IPR002740">
    <property type="entry name" value="EVE_domain"/>
</dbReference>
<reference evidence="2 3" key="1">
    <citation type="submission" date="2019-08" db="EMBL/GenBank/DDBJ databases">
        <title>Bacillus genomes from the desert of Cuatro Cienegas, Coahuila.</title>
        <authorList>
            <person name="Olmedo-Alvarez G."/>
        </authorList>
    </citation>
    <scope>NUCLEOTIDE SEQUENCE [LARGE SCALE GENOMIC DNA]</scope>
    <source>
        <strain evidence="2 3">CH88_3T</strain>
    </source>
</reference>